<keyword evidence="2" id="KW-0812">Transmembrane</keyword>
<keyword evidence="2" id="KW-0472">Membrane</keyword>
<dbReference type="EMBL" id="LRXL01000052">
    <property type="protein sequence ID" value="OAB76048.1"/>
    <property type="molecule type" value="Genomic_DNA"/>
</dbReference>
<dbReference type="Proteomes" id="UP000077013">
    <property type="component" value="Unassembled WGS sequence"/>
</dbReference>
<keyword evidence="2" id="KW-1133">Transmembrane helix</keyword>
<evidence type="ECO:0000313" key="4">
    <source>
        <dbReference type="Proteomes" id="UP000077013"/>
    </source>
</evidence>
<evidence type="ECO:0000313" key="3">
    <source>
        <dbReference type="EMBL" id="OAB76048.1"/>
    </source>
</evidence>
<accession>A0A167EZU7</accession>
<comment type="caution">
    <text evidence="3">The sequence shown here is derived from an EMBL/GenBank/DDBJ whole genome shotgun (WGS) entry which is preliminary data.</text>
</comment>
<dbReference type="OrthoDB" id="1247025at2"/>
<dbReference type="STRING" id="1763537.ULVI_13380"/>
<gene>
    <name evidence="3" type="ORF">ULVI_13380</name>
</gene>
<feature type="transmembrane region" description="Helical" evidence="2">
    <location>
        <begin position="43"/>
        <end position="63"/>
    </location>
</feature>
<organism evidence="3 4">
    <name type="scientific">Cochleicola gelatinilyticus</name>
    <dbReference type="NCBI Taxonomy" id="1763537"/>
    <lineage>
        <taxon>Bacteria</taxon>
        <taxon>Pseudomonadati</taxon>
        <taxon>Bacteroidota</taxon>
        <taxon>Flavobacteriia</taxon>
        <taxon>Flavobacteriales</taxon>
        <taxon>Flavobacteriaceae</taxon>
        <taxon>Cochleicola</taxon>
    </lineage>
</organism>
<proteinExistence type="predicted"/>
<reference evidence="3 4" key="1">
    <citation type="submission" date="2016-02" db="EMBL/GenBank/DDBJ databases">
        <title>Ulvibacter sp. LPB0005, isolated from Thais luteostoma.</title>
        <authorList>
            <person name="Shin S.-K."/>
            <person name="Yi H."/>
        </authorList>
    </citation>
    <scope>NUCLEOTIDE SEQUENCE [LARGE SCALE GENOMIC DNA]</scope>
    <source>
        <strain evidence="3 4">LPB0005</strain>
    </source>
</reference>
<feature type="region of interest" description="Disordered" evidence="1">
    <location>
        <begin position="128"/>
        <end position="155"/>
    </location>
</feature>
<name>A0A167EZU7_9FLAO</name>
<keyword evidence="4" id="KW-1185">Reference proteome</keyword>
<sequence>MEPIKFEDHLREKLEEREIQPSKDAWSKLEAQLGEEKKSNIKGYWWAIAAGFIGILIVSTVFFTKDASGINNNSVVETNPSETNNTIDKVENKTEIVSEVNKNNKVETETITTEKVQEVKATVRSQQRYATHNRKEKTEAAPTETKPFVQNQSAAKSSIASVTEQHIESGKQESKETNNTLFIKNKVSQVVAQVQQLQENNTMVTAEEIDVLLASAQREIATQRILRQPKVDAAALLEDVEMELEQNFRERVFEALGEGFQKIRTAVVDRNQ</sequence>
<protein>
    <submittedName>
        <fullName evidence="3">Uncharacterized protein</fullName>
    </submittedName>
</protein>
<dbReference type="AlphaFoldDB" id="A0A167EZU7"/>
<evidence type="ECO:0000256" key="1">
    <source>
        <dbReference type="SAM" id="MobiDB-lite"/>
    </source>
</evidence>
<dbReference type="RefSeq" id="WP_068593304.1">
    <property type="nucleotide sequence ID" value="NZ_LRXL01000052.1"/>
</dbReference>
<evidence type="ECO:0000256" key="2">
    <source>
        <dbReference type="SAM" id="Phobius"/>
    </source>
</evidence>